<comment type="caution">
    <text evidence="2">The sequence shown here is derived from an EMBL/GenBank/DDBJ whole genome shotgun (WGS) entry which is preliminary data.</text>
</comment>
<gene>
    <name evidence="2" type="ORF">HZF05_07195</name>
</gene>
<dbReference type="RefSeq" id="WP_160363674.1">
    <property type="nucleotide sequence ID" value="NZ_JACEIB010000003.1"/>
</dbReference>
<feature type="region of interest" description="Disordered" evidence="1">
    <location>
        <begin position="79"/>
        <end position="133"/>
    </location>
</feature>
<sequence length="133" mass="14853">MAAHGDKWRREQAVRRLAAPVTNRRTTGTLTGKVEECFDEIMAARRRGMSWKQIAEALGGEDPLNPESVESAFRRICEERGVASPTRGRKTKKITEPSASTPVTHKPREAIKPQPVQHDGLSGHQRWVDNGDD</sequence>
<organism evidence="2 3">
    <name type="scientific">Sphingomonas chungangi</name>
    <dbReference type="NCBI Taxonomy" id="2683589"/>
    <lineage>
        <taxon>Bacteria</taxon>
        <taxon>Pseudomonadati</taxon>
        <taxon>Pseudomonadota</taxon>
        <taxon>Alphaproteobacteria</taxon>
        <taxon>Sphingomonadales</taxon>
        <taxon>Sphingomonadaceae</taxon>
        <taxon>Sphingomonas</taxon>
    </lineage>
</organism>
<dbReference type="Proteomes" id="UP000570166">
    <property type="component" value="Unassembled WGS sequence"/>
</dbReference>
<evidence type="ECO:0000256" key="1">
    <source>
        <dbReference type="SAM" id="MobiDB-lite"/>
    </source>
</evidence>
<dbReference type="EMBL" id="JACEIB010000003">
    <property type="protein sequence ID" value="MBA2933884.1"/>
    <property type="molecule type" value="Genomic_DNA"/>
</dbReference>
<keyword evidence="3" id="KW-1185">Reference proteome</keyword>
<accession>A0A838L3Y7</accession>
<name>A0A838L3Y7_9SPHN</name>
<proteinExistence type="predicted"/>
<dbReference type="AlphaFoldDB" id="A0A838L3Y7"/>
<protein>
    <submittedName>
        <fullName evidence="2">Uncharacterized protein</fullName>
    </submittedName>
</protein>
<evidence type="ECO:0000313" key="3">
    <source>
        <dbReference type="Proteomes" id="UP000570166"/>
    </source>
</evidence>
<reference evidence="2 3" key="1">
    <citation type="submission" date="2020-07" db="EMBL/GenBank/DDBJ databases">
        <authorList>
            <person name="Sun Q."/>
        </authorList>
    </citation>
    <scope>NUCLEOTIDE SEQUENCE [LARGE SCALE GENOMIC DNA]</scope>
    <source>
        <strain evidence="2 3">CGMCC 1.13654</strain>
    </source>
</reference>
<evidence type="ECO:0000313" key="2">
    <source>
        <dbReference type="EMBL" id="MBA2933884.1"/>
    </source>
</evidence>